<name>A0AAD6T254_9AGAR</name>
<dbReference type="GO" id="GO:0000127">
    <property type="term" value="C:transcription factor TFIIIC complex"/>
    <property type="evidence" value="ECO:0007669"/>
    <property type="project" value="InterPro"/>
</dbReference>
<evidence type="ECO:0000259" key="2">
    <source>
        <dbReference type="Pfam" id="PF12660"/>
    </source>
</evidence>
<reference evidence="3" key="1">
    <citation type="submission" date="2023-03" db="EMBL/GenBank/DDBJ databases">
        <title>Massive genome expansion in bonnet fungi (Mycena s.s.) driven by repeated elements and novel gene families across ecological guilds.</title>
        <authorList>
            <consortium name="Lawrence Berkeley National Laboratory"/>
            <person name="Harder C.B."/>
            <person name="Miyauchi S."/>
            <person name="Viragh M."/>
            <person name="Kuo A."/>
            <person name="Thoen E."/>
            <person name="Andreopoulos B."/>
            <person name="Lu D."/>
            <person name="Skrede I."/>
            <person name="Drula E."/>
            <person name="Henrissat B."/>
            <person name="Morin E."/>
            <person name="Kohler A."/>
            <person name="Barry K."/>
            <person name="LaButti K."/>
            <person name="Morin E."/>
            <person name="Salamov A."/>
            <person name="Lipzen A."/>
            <person name="Mereny Z."/>
            <person name="Hegedus B."/>
            <person name="Baldrian P."/>
            <person name="Stursova M."/>
            <person name="Weitz H."/>
            <person name="Taylor A."/>
            <person name="Grigoriev I.V."/>
            <person name="Nagy L.G."/>
            <person name="Martin F."/>
            <person name="Kauserud H."/>
        </authorList>
    </citation>
    <scope>NUCLEOTIDE SEQUENCE</scope>
    <source>
        <strain evidence="3">CBHHK200</strain>
    </source>
</reference>
<dbReference type="InterPro" id="IPR036322">
    <property type="entry name" value="WD40_repeat_dom_sf"/>
</dbReference>
<dbReference type="InterPro" id="IPR024761">
    <property type="entry name" value="TFIIIC_delta_N"/>
</dbReference>
<dbReference type="GO" id="GO:0006384">
    <property type="term" value="P:transcription initiation at RNA polymerase III promoter"/>
    <property type="evidence" value="ECO:0007669"/>
    <property type="project" value="InterPro"/>
</dbReference>
<dbReference type="SUPFAM" id="SSF50978">
    <property type="entry name" value="WD40 repeat-like"/>
    <property type="match status" value="1"/>
</dbReference>
<evidence type="ECO:0000313" key="3">
    <source>
        <dbReference type="EMBL" id="KAJ7036498.1"/>
    </source>
</evidence>
<gene>
    <name evidence="3" type="ORF">C8F04DRAFT_953715</name>
</gene>
<keyword evidence="4" id="KW-1185">Reference proteome</keyword>
<dbReference type="PANTHER" id="PTHR15496:SF2">
    <property type="entry name" value="GENERAL TRANSCRIPTION FACTOR 3C POLYPEPTIDE 4"/>
    <property type="match status" value="1"/>
</dbReference>
<dbReference type="Pfam" id="PF12657">
    <property type="entry name" value="TFIIIC_delta"/>
    <property type="match status" value="1"/>
</dbReference>
<dbReference type="Proteomes" id="UP001218188">
    <property type="component" value="Unassembled WGS sequence"/>
</dbReference>
<evidence type="ECO:0000313" key="4">
    <source>
        <dbReference type="Proteomes" id="UP001218188"/>
    </source>
</evidence>
<dbReference type="GO" id="GO:0004402">
    <property type="term" value="F:histone acetyltransferase activity"/>
    <property type="evidence" value="ECO:0007669"/>
    <property type="project" value="InterPro"/>
</dbReference>
<dbReference type="Pfam" id="PF12660">
    <property type="entry name" value="zf-TFIIIC"/>
    <property type="match status" value="1"/>
</dbReference>
<dbReference type="InterPro" id="IPR044230">
    <property type="entry name" value="GTF3C4"/>
</dbReference>
<comment type="caution">
    <text evidence="3">The sequence shown here is derived from an EMBL/GenBank/DDBJ whole genome shotgun (WGS) entry which is preliminary data.</text>
</comment>
<accession>A0AAD6T254</accession>
<evidence type="ECO:0000259" key="1">
    <source>
        <dbReference type="Pfam" id="PF12657"/>
    </source>
</evidence>
<protein>
    <submittedName>
        <fullName evidence="3">Transcription factor IIIC subunit delta N-term-domain-containing protein</fullName>
    </submittedName>
</protein>
<dbReference type="EMBL" id="JARJCM010000042">
    <property type="protein sequence ID" value="KAJ7036498.1"/>
    <property type="molecule type" value="Genomic_DNA"/>
</dbReference>
<dbReference type="PANTHER" id="PTHR15496">
    <property type="entry name" value="GENERAL TRANSCRIPTION FACTOR 3C POLYPEPTIDE 4 FAMILY"/>
    <property type="match status" value="1"/>
</dbReference>
<dbReference type="InterPro" id="IPR024764">
    <property type="entry name" value="TFIIIC_Znf"/>
</dbReference>
<sequence length="764" mass="83470">MTRPPAAPIYTALSIPTVTARPSLSCLQWSADGQVFFLSKGSVYILTPDRGVHSNTQAPGDVQASHVKWFSTMIDFNPREFHYWPADSHEWGTLALGSMDIGLRAISCSPSNLTGNGGCIAAILSSNMDLSLWHADKNTIKGEWAKLCEATPLIAELISQGPHSKVEQTLRSQMTCLSWSTHADFAITPSPCLDSSLLATGTRAGTLMLFRFKDSSLEHVATVEITSKWITHLAFSRWTTVHAGESELMLSYGAADGSVGLVKITQALSSVPSSSGFTLDYAIQTNVEKSDASIFQTSNTGITALSWIFPQQAVLVRATPGVISLWSDGSPTLRWSGHRTLNLCVQKISVGSSSVQPVSGLHYAHHEDALFVSLFDGSIHVIKSLIDEPELSNTSQKLGDQSEGLSGILRATFARAEKLKVSKRDVNRVSGMIPYDDYSVAIWVQESAQPANFNYKYDVLHESTFIGKPDLNHEPLTSDMILLELSTILTSAKASSGSTPLFILRSIFLHLKDLLELRPRVLETLIANADTFPPSPVLPSWSGETDPQFRTDFRNSLKQYLFGCNVLLSLRLRLSIAEFCWAKYDNVNRWFLTIISFVVLRVLCRHASAVGACIQESDLPFLMRVIVQASLPSAPADLRADAETLTNVLASNIPAFSRDSFERQGMQETCPACGLPVYLESGTEGVCSAGHSWSRCTVTTFLLSTPNVRTCVGCTRKAFLPLSSRSSASAPNWLPPPAQSWVVEELLEAVSRCLFCGNNFASIF</sequence>
<dbReference type="AlphaFoldDB" id="A0AAD6T254"/>
<feature type="domain" description="Transcription factor IIIC putative zinc-finger" evidence="2">
    <location>
        <begin position="663"/>
        <end position="760"/>
    </location>
</feature>
<feature type="domain" description="Transcription factor IIIC 90kDa subunit N-terminal" evidence="1">
    <location>
        <begin position="29"/>
        <end position="383"/>
    </location>
</feature>
<dbReference type="InterPro" id="IPR015943">
    <property type="entry name" value="WD40/YVTN_repeat-like_dom_sf"/>
</dbReference>
<dbReference type="Gene3D" id="2.130.10.10">
    <property type="entry name" value="YVTN repeat-like/Quinoprotein amine dehydrogenase"/>
    <property type="match status" value="1"/>
</dbReference>
<organism evidence="3 4">
    <name type="scientific">Mycena alexandri</name>
    <dbReference type="NCBI Taxonomy" id="1745969"/>
    <lineage>
        <taxon>Eukaryota</taxon>
        <taxon>Fungi</taxon>
        <taxon>Dikarya</taxon>
        <taxon>Basidiomycota</taxon>
        <taxon>Agaricomycotina</taxon>
        <taxon>Agaricomycetes</taxon>
        <taxon>Agaricomycetidae</taxon>
        <taxon>Agaricales</taxon>
        <taxon>Marasmiineae</taxon>
        <taxon>Mycenaceae</taxon>
        <taxon>Mycena</taxon>
    </lineage>
</organism>
<proteinExistence type="predicted"/>